<feature type="domain" description="KaiC" evidence="4">
    <location>
        <begin position="26"/>
        <end position="256"/>
    </location>
</feature>
<keyword evidence="1" id="KW-0547">Nucleotide-binding</keyword>
<organism evidence="6">
    <name type="scientific">Ignisphaera aggregans</name>
    <dbReference type="NCBI Taxonomy" id="334771"/>
    <lineage>
        <taxon>Archaea</taxon>
        <taxon>Thermoproteota</taxon>
        <taxon>Thermoprotei</taxon>
        <taxon>Desulfurococcales</taxon>
        <taxon>Desulfurococcaceae</taxon>
        <taxon>Ignisphaera</taxon>
    </lineage>
</organism>
<accession>A0A7J3JPY7</accession>
<reference evidence="6" key="1">
    <citation type="journal article" date="2020" name="mSystems">
        <title>Genome- and Community-Level Interaction Insights into Carbon Utilization and Element Cycling Functions of Hydrothermarchaeota in Hydrothermal Sediment.</title>
        <authorList>
            <person name="Zhou Z."/>
            <person name="Liu Y."/>
            <person name="Xu W."/>
            <person name="Pan J."/>
            <person name="Luo Z.H."/>
            <person name="Li M."/>
        </authorList>
    </citation>
    <scope>NUCLEOTIDE SEQUENCE [LARGE SCALE GENOMIC DNA]</scope>
    <source>
        <strain evidence="5">SpSt-618</strain>
        <strain evidence="6">SpSt-657</strain>
    </source>
</reference>
<protein>
    <recommendedName>
        <fullName evidence="7">KaiC domain-containing protein</fullName>
    </recommendedName>
</protein>
<dbReference type="GO" id="GO:0003677">
    <property type="term" value="F:DNA binding"/>
    <property type="evidence" value="ECO:0007669"/>
    <property type="project" value="InterPro"/>
</dbReference>
<dbReference type="InterPro" id="IPR003593">
    <property type="entry name" value="AAA+_ATPase"/>
</dbReference>
<dbReference type="GO" id="GO:0140664">
    <property type="term" value="F:ATP-dependent DNA damage sensor activity"/>
    <property type="evidence" value="ECO:0007669"/>
    <property type="project" value="InterPro"/>
</dbReference>
<keyword evidence="2" id="KW-0067">ATP-binding</keyword>
<dbReference type="SMART" id="SM00382">
    <property type="entry name" value="AAA"/>
    <property type="match status" value="1"/>
</dbReference>
<dbReference type="InterPro" id="IPR014774">
    <property type="entry name" value="KaiC-like_dom"/>
</dbReference>
<dbReference type="InterPro" id="IPR027417">
    <property type="entry name" value="P-loop_NTPase"/>
</dbReference>
<proteinExistence type="predicted"/>
<evidence type="ECO:0000313" key="6">
    <source>
        <dbReference type="EMBL" id="HGQ18148.1"/>
    </source>
</evidence>
<feature type="domain" description="RecA family profile 1" evidence="3">
    <location>
        <begin position="24"/>
        <end position="235"/>
    </location>
</feature>
<comment type="caution">
    <text evidence="6">The sequence shown here is derived from an EMBL/GenBank/DDBJ whole genome shotgun (WGS) entry which is preliminary data.</text>
</comment>
<dbReference type="Pfam" id="PF06745">
    <property type="entry name" value="ATPase"/>
    <property type="match status" value="1"/>
</dbReference>
<evidence type="ECO:0000313" key="5">
    <source>
        <dbReference type="EMBL" id="HGN36226.1"/>
    </source>
</evidence>
<evidence type="ECO:0008006" key="7">
    <source>
        <dbReference type="Google" id="ProtNLM"/>
    </source>
</evidence>
<dbReference type="EMBL" id="DTAI01000051">
    <property type="protein sequence ID" value="HGN36226.1"/>
    <property type="molecule type" value="Genomic_DNA"/>
</dbReference>
<gene>
    <name evidence="5" type="ORF">ENT87_01555</name>
    <name evidence="6" type="ORF">ENU30_04145</name>
</gene>
<dbReference type="PRINTS" id="PR01874">
    <property type="entry name" value="DNAREPAIRADA"/>
</dbReference>
<dbReference type="InterPro" id="IPR010624">
    <property type="entry name" value="KaiC_dom"/>
</dbReference>
<dbReference type="SUPFAM" id="SSF52540">
    <property type="entry name" value="P-loop containing nucleoside triphosphate hydrolases"/>
    <property type="match status" value="1"/>
</dbReference>
<dbReference type="Gene3D" id="3.40.50.300">
    <property type="entry name" value="P-loop containing nucleotide triphosphate hydrolases"/>
    <property type="match status" value="1"/>
</dbReference>
<dbReference type="PANTHER" id="PTHR43637">
    <property type="entry name" value="UPF0273 PROTEIN TM_0370"/>
    <property type="match status" value="1"/>
</dbReference>
<evidence type="ECO:0000259" key="4">
    <source>
        <dbReference type="PROSITE" id="PS51146"/>
    </source>
</evidence>
<dbReference type="AlphaFoldDB" id="A0A7J3JPY7"/>
<evidence type="ECO:0000256" key="1">
    <source>
        <dbReference type="ARBA" id="ARBA00022741"/>
    </source>
</evidence>
<evidence type="ECO:0000256" key="2">
    <source>
        <dbReference type="ARBA" id="ARBA00022840"/>
    </source>
</evidence>
<dbReference type="EMBL" id="DTBZ01000079">
    <property type="protein sequence ID" value="HGQ18148.1"/>
    <property type="molecule type" value="Genomic_DNA"/>
</dbReference>
<dbReference type="PROSITE" id="PS50162">
    <property type="entry name" value="RECA_2"/>
    <property type="match status" value="1"/>
</dbReference>
<dbReference type="GO" id="GO:0006281">
    <property type="term" value="P:DNA repair"/>
    <property type="evidence" value="ECO:0007669"/>
    <property type="project" value="InterPro"/>
</dbReference>
<dbReference type="InterPro" id="IPR020588">
    <property type="entry name" value="RecA_ATP-bd"/>
</dbReference>
<dbReference type="PROSITE" id="PS51146">
    <property type="entry name" value="KAIC"/>
    <property type="match status" value="1"/>
</dbReference>
<sequence length="484" mass="54848">MNCIKVYKLIVREVICIANVEGASLDTITTGSRELDFLLGGLRPGTMLLIVGHPGAGKTTLASKICYANSLLGRRCLYITFYEDKDRLFYNMERLGIRLGEVEGKGLLQFVRLPITSAEEIMNTIAELVAKNRYDIVVIDSVNAALELCERRETQRALLLNFFYQLAQAVNGLLVAVAELPFGRESLELGAIEFVADAILYLKHRSVRGLLSRILELRKARGTPVSVTELPFAIVEGEGFKVYLPPRPERSLGKGDLIHGTLEITKHLLEPVRRGDIVYVSYPPMARTPLVAIPFIDLLATNNLRGLFLSYRYSRDESLEANIAALTRYAGLARDDAVKLLEKYLYIESINPTSYSVTHLHAITIELIEKLNPDIVMFHGVEVFNVITDPQEYWSTLINEMLWLKNRGKLVVRFGSRVVNHWHKMNIALSEKIIYLYYRRRNGKLIPIIYSWGRGRDPTLLEIDEEVLAKLKEDVKKLINSSLK</sequence>
<dbReference type="GO" id="GO:0005524">
    <property type="term" value="F:ATP binding"/>
    <property type="evidence" value="ECO:0007669"/>
    <property type="project" value="UniProtKB-KW"/>
</dbReference>
<evidence type="ECO:0000259" key="3">
    <source>
        <dbReference type="PROSITE" id="PS50162"/>
    </source>
</evidence>
<name>A0A7J3JPY7_9CREN</name>